<organism evidence="1 2">
    <name type="scientific">Entomophthora muscae</name>
    <dbReference type="NCBI Taxonomy" id="34485"/>
    <lineage>
        <taxon>Eukaryota</taxon>
        <taxon>Fungi</taxon>
        <taxon>Fungi incertae sedis</taxon>
        <taxon>Zoopagomycota</taxon>
        <taxon>Entomophthoromycotina</taxon>
        <taxon>Entomophthoromycetes</taxon>
        <taxon>Entomophthorales</taxon>
        <taxon>Entomophthoraceae</taxon>
        <taxon>Entomophthora</taxon>
    </lineage>
</organism>
<comment type="caution">
    <text evidence="1">The sequence shown here is derived from an EMBL/GenBank/DDBJ whole genome shotgun (WGS) entry which is preliminary data.</text>
</comment>
<name>A0ACC2S6W3_9FUNG</name>
<evidence type="ECO:0000313" key="2">
    <source>
        <dbReference type="Proteomes" id="UP001165960"/>
    </source>
</evidence>
<sequence>MSGLSQDLAPYMLGAEIPEGHVLYQNMVISVPAYNNLSVQGFFQSPFSVPHVTEKMSEILSLTT</sequence>
<accession>A0ACC2S6W3</accession>
<keyword evidence="2" id="KW-1185">Reference proteome</keyword>
<proteinExistence type="predicted"/>
<reference evidence="1" key="1">
    <citation type="submission" date="2022-04" db="EMBL/GenBank/DDBJ databases">
        <title>Genome of the entomopathogenic fungus Entomophthora muscae.</title>
        <authorList>
            <person name="Elya C."/>
            <person name="Lovett B.R."/>
            <person name="Lee E."/>
            <person name="Macias A.M."/>
            <person name="Hajek A.E."/>
            <person name="De Bivort B.L."/>
            <person name="Kasson M.T."/>
            <person name="De Fine Licht H.H."/>
            <person name="Stajich J.E."/>
        </authorList>
    </citation>
    <scope>NUCLEOTIDE SEQUENCE</scope>
    <source>
        <strain evidence="1">Berkeley</strain>
    </source>
</reference>
<gene>
    <name evidence="1" type="ORF">DSO57_1015547</name>
</gene>
<protein>
    <submittedName>
        <fullName evidence="1">Uncharacterized protein</fullName>
    </submittedName>
</protein>
<dbReference type="EMBL" id="QTSX02005741">
    <property type="protein sequence ID" value="KAJ9058126.1"/>
    <property type="molecule type" value="Genomic_DNA"/>
</dbReference>
<evidence type="ECO:0000313" key="1">
    <source>
        <dbReference type="EMBL" id="KAJ9058126.1"/>
    </source>
</evidence>
<dbReference type="Proteomes" id="UP001165960">
    <property type="component" value="Unassembled WGS sequence"/>
</dbReference>